<dbReference type="InterPro" id="IPR024079">
    <property type="entry name" value="MetalloPept_cat_dom_sf"/>
</dbReference>
<dbReference type="SUPFAM" id="SSF55486">
    <property type="entry name" value="Metalloproteases ('zincins'), catalytic domain"/>
    <property type="match status" value="1"/>
</dbReference>
<dbReference type="InterPro" id="IPR002870">
    <property type="entry name" value="Peptidase_M12B_N"/>
</dbReference>
<proteinExistence type="predicted"/>
<dbReference type="AlphaFoldDB" id="A0AAQ4DQX4"/>
<accession>A0AAQ4DQX4</accession>
<organism evidence="4 5">
    <name type="scientific">Amblyomma americanum</name>
    <name type="common">Lone star tick</name>
    <dbReference type="NCBI Taxonomy" id="6943"/>
    <lineage>
        <taxon>Eukaryota</taxon>
        <taxon>Metazoa</taxon>
        <taxon>Ecdysozoa</taxon>
        <taxon>Arthropoda</taxon>
        <taxon>Chelicerata</taxon>
        <taxon>Arachnida</taxon>
        <taxon>Acari</taxon>
        <taxon>Parasitiformes</taxon>
        <taxon>Ixodida</taxon>
        <taxon>Ixodoidea</taxon>
        <taxon>Ixodidae</taxon>
        <taxon>Amblyomminae</taxon>
        <taxon>Amblyomma</taxon>
    </lineage>
</organism>
<keyword evidence="1" id="KW-1015">Disulfide bond</keyword>
<dbReference type="InterPro" id="IPR051489">
    <property type="entry name" value="ADAM_Metalloproteinase"/>
</dbReference>
<evidence type="ECO:0000313" key="5">
    <source>
        <dbReference type="Proteomes" id="UP001321473"/>
    </source>
</evidence>
<evidence type="ECO:0000313" key="4">
    <source>
        <dbReference type="EMBL" id="KAK8764864.1"/>
    </source>
</evidence>
<keyword evidence="5" id="KW-1185">Reference proteome</keyword>
<gene>
    <name evidence="4" type="ORF">V5799_032530</name>
</gene>
<dbReference type="Pfam" id="PF13688">
    <property type="entry name" value="Reprolysin_5"/>
    <property type="match status" value="1"/>
</dbReference>
<evidence type="ECO:0000256" key="2">
    <source>
        <dbReference type="SAM" id="MobiDB-lite"/>
    </source>
</evidence>
<name>A0AAQ4DQX4_AMBAM</name>
<feature type="domain" description="Peptidase M12B propeptide" evidence="3">
    <location>
        <begin position="333"/>
        <end position="383"/>
    </location>
</feature>
<reference evidence="4 5" key="1">
    <citation type="journal article" date="2023" name="Arcadia Sci">
        <title>De novo assembly of a long-read Amblyomma americanum tick genome.</title>
        <authorList>
            <person name="Chou S."/>
            <person name="Poskanzer K.E."/>
            <person name="Rollins M."/>
            <person name="Thuy-Boun P.S."/>
        </authorList>
    </citation>
    <scope>NUCLEOTIDE SEQUENCE [LARGE SCALE GENOMIC DNA]</scope>
    <source>
        <strain evidence="4">F_SG_1</strain>
        <tissue evidence="4">Salivary glands</tissue>
    </source>
</reference>
<feature type="compositionally biased region" description="Basic residues" evidence="2">
    <location>
        <begin position="478"/>
        <end position="491"/>
    </location>
</feature>
<dbReference type="Gene3D" id="3.40.390.10">
    <property type="entry name" value="Collagenase (Catalytic Domain)"/>
    <property type="match status" value="2"/>
</dbReference>
<dbReference type="EMBL" id="JARKHS020027997">
    <property type="protein sequence ID" value="KAK8764864.1"/>
    <property type="molecule type" value="Genomic_DNA"/>
</dbReference>
<protein>
    <recommendedName>
        <fullName evidence="3">Peptidase M12B propeptide domain-containing protein</fullName>
    </recommendedName>
</protein>
<dbReference type="PANTHER" id="PTHR45702">
    <property type="entry name" value="ADAM10/ADAM17 METALLOPEPTIDASE FAMILY MEMBER"/>
    <property type="match status" value="1"/>
</dbReference>
<dbReference type="PANTHER" id="PTHR45702:SF2">
    <property type="entry name" value="KUZBANIAN, ISOFORM A"/>
    <property type="match status" value="1"/>
</dbReference>
<dbReference type="GO" id="GO:0004222">
    <property type="term" value="F:metalloendopeptidase activity"/>
    <property type="evidence" value="ECO:0007669"/>
    <property type="project" value="TreeGrafter"/>
</dbReference>
<sequence length="624" mass="69691">MHCARSQFAGASIQTFSSSMTSSSDELKELFPCLSPGAPGSRVVGSIIGGVFSGSILLPHEGEEFYVERAGRFFPDSVPFHSLIYSARDVSFAGGRCGLYGATKDALDRIRHRYRPHQFQPHKQPRRKRSALDVYLGTASTARRIERNATAHHSNIPGGNVTLRQPRQRHVFTAAQQPWKTHVPRVCNLEIVIDHTLFEAVVSWQAGEHENMLRARQDAISMVSKHVKAVSDIFGSTNFNGITDIRFEINGSNACEGASMQTNPFCGDNLDAPHALFELSKINHDGFCASYLWTYREFPGGTLGLAYLADARVLNDFVLHYEPLSYEPVRELGRRWKRSAAQHHSMRNVQLAFRAHNRAFRLHLQQDRSAFSNDFTVQMQSSSVPPSLDHLYSGHVIGAPGSRVVGSIIGGVFSGSISLPREGEEFYVERAGRFFPDSVPFHSLIYSARDVSFAGGRCGLYGATKDALDRIRHRYRRHQFQSHKEHRRKRSARDVELEVSSTAGKIDRTATTHRSNIQGGNVSGSAPRQRSLLAAREQPQKTYVQRVCNLEIAIDHTLFEAVASWQGGGHERMLRTRQELTSMVSKHVNAVSDIFRSTNFNGITDITFVVQRLVVRTATTSAET</sequence>
<dbReference type="Pfam" id="PF01562">
    <property type="entry name" value="Pep_M12B_propep"/>
    <property type="match status" value="1"/>
</dbReference>
<dbReference type="Proteomes" id="UP001321473">
    <property type="component" value="Unassembled WGS sequence"/>
</dbReference>
<evidence type="ECO:0000256" key="1">
    <source>
        <dbReference type="ARBA" id="ARBA00023157"/>
    </source>
</evidence>
<dbReference type="GO" id="GO:0006509">
    <property type="term" value="P:membrane protein ectodomain proteolysis"/>
    <property type="evidence" value="ECO:0007669"/>
    <property type="project" value="TreeGrafter"/>
</dbReference>
<dbReference type="GO" id="GO:0005886">
    <property type="term" value="C:plasma membrane"/>
    <property type="evidence" value="ECO:0007669"/>
    <property type="project" value="TreeGrafter"/>
</dbReference>
<dbReference type="GO" id="GO:0007219">
    <property type="term" value="P:Notch signaling pathway"/>
    <property type="evidence" value="ECO:0007669"/>
    <property type="project" value="TreeGrafter"/>
</dbReference>
<evidence type="ECO:0000259" key="3">
    <source>
        <dbReference type="Pfam" id="PF01562"/>
    </source>
</evidence>
<feature type="region of interest" description="Disordered" evidence="2">
    <location>
        <begin position="478"/>
        <end position="500"/>
    </location>
</feature>
<comment type="caution">
    <text evidence="4">The sequence shown here is derived from an EMBL/GenBank/DDBJ whole genome shotgun (WGS) entry which is preliminary data.</text>
</comment>